<dbReference type="Gene3D" id="2.170.270.10">
    <property type="entry name" value="SET domain"/>
    <property type="match status" value="2"/>
</dbReference>
<dbReference type="PANTHER" id="PTHR12197:SF273">
    <property type="entry name" value="MYND-TYPE ZINC FINGER PROTEIN SAMB"/>
    <property type="match status" value="1"/>
</dbReference>
<feature type="compositionally biased region" description="Basic and acidic residues" evidence="1">
    <location>
        <begin position="86"/>
        <end position="96"/>
    </location>
</feature>
<dbReference type="Gene3D" id="6.10.140.2220">
    <property type="match status" value="1"/>
</dbReference>
<dbReference type="InterPro" id="IPR050869">
    <property type="entry name" value="H3K4_H4K5_MeTrfase"/>
</dbReference>
<dbReference type="EMBL" id="JAVRRD010000012">
    <property type="protein sequence ID" value="KAK5053242.1"/>
    <property type="molecule type" value="Genomic_DNA"/>
</dbReference>
<comment type="caution">
    <text evidence="2">The sequence shown here is derived from an EMBL/GenBank/DDBJ whole genome shotgun (WGS) entry which is preliminary data.</text>
</comment>
<keyword evidence="3" id="KW-1185">Reference proteome</keyword>
<name>A0AAV9NCZ7_9EURO</name>
<dbReference type="Proteomes" id="UP001358417">
    <property type="component" value="Unassembled WGS sequence"/>
</dbReference>
<proteinExistence type="predicted"/>
<dbReference type="GO" id="GO:0005634">
    <property type="term" value="C:nucleus"/>
    <property type="evidence" value="ECO:0007669"/>
    <property type="project" value="TreeGrafter"/>
</dbReference>
<dbReference type="InterPro" id="IPR046341">
    <property type="entry name" value="SET_dom_sf"/>
</dbReference>
<feature type="region of interest" description="Disordered" evidence="1">
    <location>
        <begin position="86"/>
        <end position="112"/>
    </location>
</feature>
<feature type="compositionally biased region" description="Acidic residues" evidence="1">
    <location>
        <begin position="100"/>
        <end position="112"/>
    </location>
</feature>
<dbReference type="RefSeq" id="XP_064706684.1">
    <property type="nucleotide sequence ID" value="XM_064845830.1"/>
</dbReference>
<accession>A0AAV9NCZ7</accession>
<organism evidence="2 3">
    <name type="scientific">Exophiala bonariae</name>
    <dbReference type="NCBI Taxonomy" id="1690606"/>
    <lineage>
        <taxon>Eukaryota</taxon>
        <taxon>Fungi</taxon>
        <taxon>Dikarya</taxon>
        <taxon>Ascomycota</taxon>
        <taxon>Pezizomycotina</taxon>
        <taxon>Eurotiomycetes</taxon>
        <taxon>Chaetothyriomycetidae</taxon>
        <taxon>Chaetothyriales</taxon>
        <taxon>Herpotrichiellaceae</taxon>
        <taxon>Exophiala</taxon>
    </lineage>
</organism>
<dbReference type="SUPFAM" id="SSF82199">
    <property type="entry name" value="SET domain"/>
    <property type="match status" value="1"/>
</dbReference>
<protein>
    <recommendedName>
        <fullName evidence="4">SET domain-containing protein</fullName>
    </recommendedName>
</protein>
<sequence length="735" mass="83006">MAESDHSHTATRSALPEYLRRTISAVLSEISGPGLADFAQTPSEYLTLEHIKGLHDRKLQYAYLLLARHLCTERLKGFGAELRSRADGQRDVHGEGQSDGSDDIDEDDDEDVEVDGISPELILDRAEIYEALGYADLALADAYVAYTLLLVAWDGSSDSDLVPVTRDGERLRQIHGHETNPEDLDENADEGVVMNDNDNQAAGEDDQDETESYNDSEWSSTNPWRHRDWVMDAIAQALGLLCRSALILGCDSQAKIWFDKLVNRGFLYEIESGDESYEELAGKRLRKLIVKVDLFKDFWCVFHVDMKDLDKRLDRLALSKFERSDSVTFPLFGWSQRQIYPWNEHEPDRMGQEALRDINERLAIAAPALEARLSTLPALAPPVKTANAGEGDIACDEKWTQLGLYANKDLEPGSTILEERSMLTAIRPHGEALCDACAADMEPIPATDRRYCGGCNLPFCSEECHTVATARYHAPNEQDEETEEGYPPETCPFCPGTVGNDDIHILGRAESSTTPEWDLYFLLLSRTLQMAETQETYPLDLFEIKYLWGDFSPTPDVNNLNKDLEGKGTLPFSVRHHIELPLQWFEILMHSRPECRPYSATWLEKYDWWAVQTLFAKFRGVADAQQSTWTGKPEVAAVHPLWCLANHSCNPNVTWKPSGVRNLTVVTQRVWNTALEDTTKSETGDSAWSGIKQGDEIWNHYTDINEKDYRERRARLQAVLGGDCLCERCTSEANR</sequence>
<dbReference type="GeneID" id="89970428"/>
<evidence type="ECO:0000313" key="2">
    <source>
        <dbReference type="EMBL" id="KAK5053242.1"/>
    </source>
</evidence>
<dbReference type="AlphaFoldDB" id="A0AAV9NCZ7"/>
<reference evidence="2 3" key="1">
    <citation type="submission" date="2023-08" db="EMBL/GenBank/DDBJ databases">
        <title>Black Yeasts Isolated from many extreme environments.</title>
        <authorList>
            <person name="Coleine C."/>
            <person name="Stajich J.E."/>
            <person name="Selbmann L."/>
        </authorList>
    </citation>
    <scope>NUCLEOTIDE SEQUENCE [LARGE SCALE GENOMIC DNA]</scope>
    <source>
        <strain evidence="2 3">CCFEE 5792</strain>
    </source>
</reference>
<dbReference type="PANTHER" id="PTHR12197">
    <property type="entry name" value="HISTONE-LYSINE N-METHYLTRANSFERASE SMYD"/>
    <property type="match status" value="1"/>
</dbReference>
<evidence type="ECO:0008006" key="4">
    <source>
        <dbReference type="Google" id="ProtNLM"/>
    </source>
</evidence>
<evidence type="ECO:0000313" key="3">
    <source>
        <dbReference type="Proteomes" id="UP001358417"/>
    </source>
</evidence>
<feature type="compositionally biased region" description="Acidic residues" evidence="1">
    <location>
        <begin position="203"/>
        <end position="214"/>
    </location>
</feature>
<feature type="region of interest" description="Disordered" evidence="1">
    <location>
        <begin position="172"/>
        <end position="220"/>
    </location>
</feature>
<evidence type="ECO:0000256" key="1">
    <source>
        <dbReference type="SAM" id="MobiDB-lite"/>
    </source>
</evidence>
<gene>
    <name evidence="2" type="ORF">LTR84_002216</name>
</gene>